<keyword evidence="5 15" id="KW-0808">Transferase</keyword>
<dbReference type="GO" id="GO:0005524">
    <property type="term" value="F:ATP binding"/>
    <property type="evidence" value="ECO:0007669"/>
    <property type="project" value="UniProtKB-KW"/>
</dbReference>
<feature type="transmembrane region" description="Helical" evidence="12">
    <location>
        <begin position="7"/>
        <end position="28"/>
    </location>
</feature>
<evidence type="ECO:0000256" key="8">
    <source>
        <dbReference type="ARBA" id="ARBA00022777"/>
    </source>
</evidence>
<dbReference type="Pfam" id="PF08521">
    <property type="entry name" value="2CSK_N"/>
    <property type="match status" value="1"/>
</dbReference>
<dbReference type="SMART" id="SM00388">
    <property type="entry name" value="HisKA"/>
    <property type="match status" value="1"/>
</dbReference>
<evidence type="ECO:0000256" key="10">
    <source>
        <dbReference type="ARBA" id="ARBA00022989"/>
    </source>
</evidence>
<feature type="domain" description="Histidine kinase" evidence="13">
    <location>
        <begin position="237"/>
        <end position="452"/>
    </location>
</feature>
<dbReference type="InterPro" id="IPR003661">
    <property type="entry name" value="HisK_dim/P_dom"/>
</dbReference>
<keyword evidence="11" id="KW-0902">Two-component regulatory system</keyword>
<evidence type="ECO:0000259" key="14">
    <source>
        <dbReference type="PROSITE" id="PS50885"/>
    </source>
</evidence>
<evidence type="ECO:0000256" key="5">
    <source>
        <dbReference type="ARBA" id="ARBA00022679"/>
    </source>
</evidence>
<dbReference type="Gene3D" id="1.20.5.1040">
    <property type="entry name" value="Sensor protein qsec"/>
    <property type="match status" value="2"/>
</dbReference>
<evidence type="ECO:0000256" key="4">
    <source>
        <dbReference type="ARBA" id="ARBA00022553"/>
    </source>
</evidence>
<dbReference type="RefSeq" id="WP_175171115.1">
    <property type="nucleotide sequence ID" value="NZ_CADIJQ010000009.1"/>
</dbReference>
<sequence>MTLQRRLIIAVLLAAPFAWLITIAGTYWRAAHEINELYDTDMLRLAQQTLAISSLIPPSAPLRPMPAQTPASTDSGDAGLGDLSVAIWRGSDAPLVLDPEALQFPREGSRTGFFDSVVSGEPWRLVYLSDPDGQTRVAVGQRIGERNDLVVAYIAGQILPWLIGLPVLIALLIFAVRRAMRPVRDLSMQLEQRSPDDATPLPSADVPGELKGLLNAMNGLLARVGTLIEQERRLTADAAHELRTPLAAVRAQWDVVQRTADPAERLQAQTSVTRGMERLDRLVSQLLTMAQLDSANHADFGGSVDWRAVAEQAVGDCLWIADRRDVDIAVEWPDAGILPLPMAGDENALTIMLKNILDNAIRYGPRHSLVRLTFSSSRIIIDDQGSGIAPEVLPRLGGRFVRAPGNEEAGSGLGVSIARRIAHHHGMSIHFAMRDASSELGPGLQVTLRRGE</sequence>
<evidence type="ECO:0000259" key="13">
    <source>
        <dbReference type="PROSITE" id="PS50109"/>
    </source>
</evidence>
<dbReference type="AlphaFoldDB" id="A0A6S7AG25"/>
<dbReference type="PROSITE" id="PS50885">
    <property type="entry name" value="HAMP"/>
    <property type="match status" value="1"/>
</dbReference>
<dbReference type="InterPro" id="IPR003594">
    <property type="entry name" value="HATPase_dom"/>
</dbReference>
<dbReference type="PANTHER" id="PTHR45436">
    <property type="entry name" value="SENSOR HISTIDINE KINASE YKOH"/>
    <property type="match status" value="1"/>
</dbReference>
<evidence type="ECO:0000256" key="6">
    <source>
        <dbReference type="ARBA" id="ARBA00022692"/>
    </source>
</evidence>
<dbReference type="PROSITE" id="PS50109">
    <property type="entry name" value="HIS_KIN"/>
    <property type="match status" value="1"/>
</dbReference>
<dbReference type="InterPro" id="IPR003660">
    <property type="entry name" value="HAMP_dom"/>
</dbReference>
<evidence type="ECO:0000256" key="11">
    <source>
        <dbReference type="ARBA" id="ARBA00023012"/>
    </source>
</evidence>
<protein>
    <recommendedName>
        <fullName evidence="3">histidine kinase</fullName>
        <ecNumber evidence="3">2.7.13.3</ecNumber>
    </recommendedName>
</protein>
<keyword evidence="12" id="KW-0472">Membrane</keyword>
<comment type="subcellular location">
    <subcellularLocation>
        <location evidence="2">Membrane</location>
        <topology evidence="2">Multi-pass membrane protein</topology>
    </subcellularLocation>
</comment>
<gene>
    <name evidence="15" type="primary">qseC_4</name>
    <name evidence="15" type="ORF">LMG3441_04650</name>
</gene>
<keyword evidence="9" id="KW-0067">ATP-binding</keyword>
<dbReference type="SUPFAM" id="SSF55874">
    <property type="entry name" value="ATPase domain of HSP90 chaperone/DNA topoisomerase II/histidine kinase"/>
    <property type="match status" value="1"/>
</dbReference>
<dbReference type="EC" id="2.7.13.3" evidence="3"/>
<dbReference type="InterPro" id="IPR050428">
    <property type="entry name" value="TCS_sensor_his_kinase"/>
</dbReference>
<evidence type="ECO:0000256" key="12">
    <source>
        <dbReference type="SAM" id="Phobius"/>
    </source>
</evidence>
<dbReference type="GO" id="GO:0005886">
    <property type="term" value="C:plasma membrane"/>
    <property type="evidence" value="ECO:0007669"/>
    <property type="project" value="TreeGrafter"/>
</dbReference>
<evidence type="ECO:0000313" key="15">
    <source>
        <dbReference type="EMBL" id="CAB3730818.1"/>
    </source>
</evidence>
<dbReference type="Proteomes" id="UP000494269">
    <property type="component" value="Unassembled WGS sequence"/>
</dbReference>
<dbReference type="Gene3D" id="1.10.287.130">
    <property type="match status" value="1"/>
</dbReference>
<dbReference type="Pfam" id="PF00512">
    <property type="entry name" value="HisKA"/>
    <property type="match status" value="1"/>
</dbReference>
<evidence type="ECO:0000256" key="2">
    <source>
        <dbReference type="ARBA" id="ARBA00004141"/>
    </source>
</evidence>
<keyword evidence="4" id="KW-0597">Phosphoprotein</keyword>
<dbReference type="PANTHER" id="PTHR45436:SF14">
    <property type="entry name" value="SENSOR PROTEIN QSEC"/>
    <property type="match status" value="1"/>
</dbReference>
<proteinExistence type="predicted"/>
<name>A0A6S7AG25_9BURK</name>
<dbReference type="Gene3D" id="3.30.565.10">
    <property type="entry name" value="Histidine kinase-like ATPase, C-terminal domain"/>
    <property type="match status" value="1"/>
</dbReference>
<evidence type="ECO:0000256" key="7">
    <source>
        <dbReference type="ARBA" id="ARBA00022741"/>
    </source>
</evidence>
<feature type="domain" description="HAMP" evidence="14">
    <location>
        <begin position="177"/>
        <end position="229"/>
    </location>
</feature>
<accession>A0A6S7AG25</accession>
<dbReference type="InterPro" id="IPR005467">
    <property type="entry name" value="His_kinase_dom"/>
</dbReference>
<dbReference type="EMBL" id="CADIJQ010000009">
    <property type="protein sequence ID" value="CAB3730818.1"/>
    <property type="molecule type" value="Genomic_DNA"/>
</dbReference>
<keyword evidence="10 12" id="KW-1133">Transmembrane helix</keyword>
<dbReference type="SUPFAM" id="SSF47384">
    <property type="entry name" value="Homodimeric domain of signal transducing histidine kinase"/>
    <property type="match status" value="1"/>
</dbReference>
<dbReference type="InterPro" id="IPR036097">
    <property type="entry name" value="HisK_dim/P_sf"/>
</dbReference>
<keyword evidence="7" id="KW-0547">Nucleotide-binding</keyword>
<dbReference type="Pfam" id="PF02518">
    <property type="entry name" value="HATPase_c"/>
    <property type="match status" value="1"/>
</dbReference>
<evidence type="ECO:0000256" key="9">
    <source>
        <dbReference type="ARBA" id="ARBA00022840"/>
    </source>
</evidence>
<keyword evidence="6 12" id="KW-0812">Transmembrane</keyword>
<evidence type="ECO:0000313" key="16">
    <source>
        <dbReference type="Proteomes" id="UP000494269"/>
    </source>
</evidence>
<comment type="catalytic activity">
    <reaction evidence="1">
        <text>ATP + protein L-histidine = ADP + protein N-phospho-L-histidine.</text>
        <dbReference type="EC" id="2.7.13.3"/>
    </reaction>
</comment>
<dbReference type="GO" id="GO:0000155">
    <property type="term" value="F:phosphorelay sensor kinase activity"/>
    <property type="evidence" value="ECO:0007669"/>
    <property type="project" value="InterPro"/>
</dbReference>
<feature type="transmembrane region" description="Helical" evidence="12">
    <location>
        <begin position="158"/>
        <end position="176"/>
    </location>
</feature>
<dbReference type="CDD" id="cd00082">
    <property type="entry name" value="HisKA"/>
    <property type="match status" value="1"/>
</dbReference>
<keyword evidence="16" id="KW-1185">Reference proteome</keyword>
<organism evidence="15 16">
    <name type="scientific">Achromobacter kerstersii</name>
    <dbReference type="NCBI Taxonomy" id="1353890"/>
    <lineage>
        <taxon>Bacteria</taxon>
        <taxon>Pseudomonadati</taxon>
        <taxon>Pseudomonadota</taxon>
        <taxon>Betaproteobacteria</taxon>
        <taxon>Burkholderiales</taxon>
        <taxon>Alcaligenaceae</taxon>
        <taxon>Achromobacter</taxon>
    </lineage>
</organism>
<evidence type="ECO:0000256" key="1">
    <source>
        <dbReference type="ARBA" id="ARBA00000085"/>
    </source>
</evidence>
<keyword evidence="8" id="KW-0418">Kinase</keyword>
<dbReference type="InterPro" id="IPR013727">
    <property type="entry name" value="2CSK_N"/>
</dbReference>
<evidence type="ECO:0000256" key="3">
    <source>
        <dbReference type="ARBA" id="ARBA00012438"/>
    </source>
</evidence>
<dbReference type="InterPro" id="IPR036890">
    <property type="entry name" value="HATPase_C_sf"/>
</dbReference>
<dbReference type="SMART" id="SM00387">
    <property type="entry name" value="HATPase_c"/>
    <property type="match status" value="1"/>
</dbReference>
<reference evidence="15 16" key="1">
    <citation type="submission" date="2020-04" db="EMBL/GenBank/DDBJ databases">
        <authorList>
            <person name="De Canck E."/>
        </authorList>
    </citation>
    <scope>NUCLEOTIDE SEQUENCE [LARGE SCALE GENOMIC DNA]</scope>
    <source>
        <strain evidence="15 16">LMG 3441</strain>
    </source>
</reference>